<gene>
    <name evidence="10" type="ORF">A3K89_16945</name>
</gene>
<dbReference type="GO" id="GO:0005886">
    <property type="term" value="C:plasma membrane"/>
    <property type="evidence" value="ECO:0007669"/>
    <property type="project" value="UniProtKB-SubCell"/>
</dbReference>
<feature type="transmembrane region" description="Helical" evidence="9">
    <location>
        <begin position="240"/>
        <end position="261"/>
    </location>
</feature>
<dbReference type="GO" id="GO:0022857">
    <property type="term" value="F:transmembrane transporter activity"/>
    <property type="evidence" value="ECO:0007669"/>
    <property type="project" value="InterPro"/>
</dbReference>
<accession>A0A177YM17</accession>
<keyword evidence="3" id="KW-0813">Transport</keyword>
<feature type="transmembrane region" description="Helical" evidence="9">
    <location>
        <begin position="194"/>
        <end position="220"/>
    </location>
</feature>
<evidence type="ECO:0000256" key="3">
    <source>
        <dbReference type="ARBA" id="ARBA00022448"/>
    </source>
</evidence>
<name>A0A177YM17_9NOCA</name>
<evidence type="ECO:0000256" key="5">
    <source>
        <dbReference type="ARBA" id="ARBA00022692"/>
    </source>
</evidence>
<evidence type="ECO:0000256" key="6">
    <source>
        <dbReference type="ARBA" id="ARBA00022989"/>
    </source>
</evidence>
<protein>
    <submittedName>
        <fullName evidence="10">Transporter</fullName>
    </submittedName>
</protein>
<reference evidence="10 11" key="1">
    <citation type="submission" date="2016-03" db="EMBL/GenBank/DDBJ databases">
        <title>Genome sequence of Rhodococcus kyotonensis KB10.</title>
        <authorList>
            <person name="Jeong H."/>
            <person name="Hong C.E."/>
            <person name="Jo S.H."/>
            <person name="Park J.M."/>
        </authorList>
    </citation>
    <scope>NUCLEOTIDE SEQUENCE [LARGE SCALE GENOMIC DNA]</scope>
    <source>
        <strain evidence="10 11">KB10</strain>
    </source>
</reference>
<feature type="transmembrane region" description="Helical" evidence="9">
    <location>
        <begin position="323"/>
        <end position="345"/>
    </location>
</feature>
<evidence type="ECO:0000256" key="4">
    <source>
        <dbReference type="ARBA" id="ARBA00022475"/>
    </source>
</evidence>
<keyword evidence="11" id="KW-1185">Reference proteome</keyword>
<feature type="transmembrane region" description="Helical" evidence="9">
    <location>
        <begin position="273"/>
        <end position="293"/>
    </location>
</feature>
<keyword evidence="4" id="KW-1003">Cell membrane</keyword>
<organism evidence="10 11">
    <name type="scientific">Rhodococcoides kyotonense</name>
    <dbReference type="NCBI Taxonomy" id="398843"/>
    <lineage>
        <taxon>Bacteria</taxon>
        <taxon>Bacillati</taxon>
        <taxon>Actinomycetota</taxon>
        <taxon>Actinomycetes</taxon>
        <taxon>Mycobacteriales</taxon>
        <taxon>Nocardiaceae</taxon>
        <taxon>Rhodococcoides</taxon>
    </lineage>
</organism>
<evidence type="ECO:0000313" key="10">
    <source>
        <dbReference type="EMBL" id="OAK56543.1"/>
    </source>
</evidence>
<evidence type="ECO:0000256" key="8">
    <source>
        <dbReference type="SAM" id="MobiDB-lite"/>
    </source>
</evidence>
<keyword evidence="7 9" id="KW-0472">Membrane</keyword>
<feature type="transmembrane region" description="Helical" evidence="9">
    <location>
        <begin position="21"/>
        <end position="40"/>
    </location>
</feature>
<evidence type="ECO:0000256" key="2">
    <source>
        <dbReference type="ARBA" id="ARBA00005658"/>
    </source>
</evidence>
<feature type="transmembrane region" description="Helical" evidence="9">
    <location>
        <begin position="60"/>
        <end position="78"/>
    </location>
</feature>
<feature type="transmembrane region" description="Helical" evidence="9">
    <location>
        <begin position="357"/>
        <end position="382"/>
    </location>
</feature>
<evidence type="ECO:0000256" key="9">
    <source>
        <dbReference type="SAM" id="Phobius"/>
    </source>
</evidence>
<feature type="transmembrane region" description="Helical" evidence="9">
    <location>
        <begin position="483"/>
        <end position="506"/>
    </location>
</feature>
<dbReference type="InterPro" id="IPR000060">
    <property type="entry name" value="BCCT_transptr"/>
</dbReference>
<proteinExistence type="inferred from homology"/>
<feature type="transmembrane region" description="Helical" evidence="9">
    <location>
        <begin position="155"/>
        <end position="173"/>
    </location>
</feature>
<feature type="transmembrane region" description="Helical" evidence="9">
    <location>
        <begin position="98"/>
        <end position="119"/>
    </location>
</feature>
<dbReference type="Proteomes" id="UP000077519">
    <property type="component" value="Unassembled WGS sequence"/>
</dbReference>
<evidence type="ECO:0000256" key="7">
    <source>
        <dbReference type="ARBA" id="ARBA00023136"/>
    </source>
</evidence>
<comment type="caution">
    <text evidence="10">The sequence shown here is derived from an EMBL/GenBank/DDBJ whole genome shotgun (WGS) entry which is preliminary data.</text>
</comment>
<keyword evidence="5 9" id="KW-0812">Transmembrane</keyword>
<keyword evidence="6 9" id="KW-1133">Transmembrane helix</keyword>
<feature type="transmembrane region" description="Helical" evidence="9">
    <location>
        <begin position="402"/>
        <end position="428"/>
    </location>
</feature>
<dbReference type="Pfam" id="PF02028">
    <property type="entry name" value="BCCT"/>
    <property type="match status" value="1"/>
</dbReference>
<comment type="subcellular location">
    <subcellularLocation>
        <location evidence="1">Cell membrane</location>
        <topology evidence="1">Multi-pass membrane protein</topology>
    </subcellularLocation>
</comment>
<feature type="region of interest" description="Disordered" evidence="8">
    <location>
        <begin position="601"/>
        <end position="623"/>
    </location>
</feature>
<sequence>MNSPKKPNAVSEAWNGLRKPVFIPASVIIFVMIAFTIVFAGTAEGAFESLNKAITDGVGWWYILAATGFVVFAVYCGVSRVGNIRLGRDDEKPEFGVLSWFAMLFSAGMGIGLVFYGVAEPLSHYVVPPEAGGIAGSTDAAANQAMELTLFHWGLHAWAIYVVVGLGLAYMTYRKGRPLSIRWLLEPLLGRERIEGVIGHAIDVVAIVGTLFGVATSLGFGVQQISAGLDYLGWVETDNWLVVGLIVVVTGLATFSVVSGVTKGLKWLSNINMGLAAGLALFVLLLGPTLFLMKSWVQNLGGYAQALPELMLRTSPFADDGWAGAWTIFYWGWWMSWAPFVGMFIARISRGRTIREFVFGVLLAPTIIGSLWFTIFGDAGILRQRNDGDLLVDGAVDTNTTLFQLLGGLPLGIVTSVLAIFVIVFFFVTSSDSGSLVIDILSTGGDLETPKVTRVYWSVLEGIVAAVLLLIGGAGSLTALQTMSIATAVPFSVVLVLACVSLLKAFRYDVATTPRYVRVTQANTASENGDGSGNGAAAKRPRGGGISSTFSGLVPSTAGLATPTNGAMVLAVHEVPTEALEVHPETGAVEYSGNDGLVDPLGGEVFDTPEFAESHEGQTQSNS</sequence>
<evidence type="ECO:0000256" key="1">
    <source>
        <dbReference type="ARBA" id="ARBA00004651"/>
    </source>
</evidence>
<dbReference type="PANTHER" id="PTHR30047">
    <property type="entry name" value="HIGH-AFFINITY CHOLINE TRANSPORT PROTEIN-RELATED"/>
    <property type="match status" value="1"/>
</dbReference>
<dbReference type="PANTHER" id="PTHR30047:SF7">
    <property type="entry name" value="HIGH-AFFINITY CHOLINE TRANSPORT PROTEIN"/>
    <property type="match status" value="1"/>
</dbReference>
<dbReference type="EMBL" id="LVHI01000004">
    <property type="protein sequence ID" value="OAK56543.1"/>
    <property type="molecule type" value="Genomic_DNA"/>
</dbReference>
<evidence type="ECO:0000313" key="11">
    <source>
        <dbReference type="Proteomes" id="UP000077519"/>
    </source>
</evidence>
<feature type="transmembrane region" description="Helical" evidence="9">
    <location>
        <begin position="455"/>
        <end position="477"/>
    </location>
</feature>
<dbReference type="NCBIfam" id="TIGR00842">
    <property type="entry name" value="bcct"/>
    <property type="match status" value="1"/>
</dbReference>
<comment type="similarity">
    <text evidence="2">Belongs to the BCCT transporter (TC 2.A.15) family.</text>
</comment>
<dbReference type="RefSeq" id="WP_068422301.1">
    <property type="nucleotide sequence ID" value="NZ_LVHI01000004.1"/>
</dbReference>
<dbReference type="PROSITE" id="PS01303">
    <property type="entry name" value="BCCT"/>
    <property type="match status" value="1"/>
</dbReference>
<dbReference type="AlphaFoldDB" id="A0A177YM17"/>
<dbReference type="InterPro" id="IPR018093">
    <property type="entry name" value="BCCT_CS"/>
</dbReference>